<dbReference type="SUPFAM" id="SSF52113">
    <property type="entry name" value="BRCT domain"/>
    <property type="match status" value="1"/>
</dbReference>
<evidence type="ECO:0000256" key="1">
    <source>
        <dbReference type="SAM" id="MobiDB-lite"/>
    </source>
</evidence>
<feature type="compositionally biased region" description="Polar residues" evidence="1">
    <location>
        <begin position="1452"/>
        <end position="1465"/>
    </location>
</feature>
<evidence type="ECO:0000313" key="3">
    <source>
        <dbReference type="Proteomes" id="UP000051952"/>
    </source>
</evidence>
<dbReference type="Gene3D" id="3.40.50.10190">
    <property type="entry name" value="BRCT domain"/>
    <property type="match status" value="1"/>
</dbReference>
<feature type="region of interest" description="Disordered" evidence="1">
    <location>
        <begin position="1164"/>
        <end position="1192"/>
    </location>
</feature>
<evidence type="ECO:0008006" key="4">
    <source>
        <dbReference type="Google" id="ProtNLM"/>
    </source>
</evidence>
<reference evidence="3" key="1">
    <citation type="submission" date="2015-09" db="EMBL/GenBank/DDBJ databases">
        <authorList>
            <consortium name="Pathogen Informatics"/>
        </authorList>
    </citation>
    <scope>NUCLEOTIDE SEQUENCE [LARGE SCALE GENOMIC DNA]</scope>
    <source>
        <strain evidence="3">Lake Konstanz</strain>
    </source>
</reference>
<feature type="region of interest" description="Disordered" evidence="1">
    <location>
        <begin position="1099"/>
        <end position="1143"/>
    </location>
</feature>
<sequence>MSTIIVDDSIFGTRRRVCVASDVEHGEILAVKAYFSWLNGLRLSASSSCPLVDVDVIDTSVSWKPNSANSPLFSLAAKGLSRAACKWRNMNHPVAWSQPLSIALPQQQNQIQTPNEAWGWAQQIPEMFPLLPLCGYTCCITGFLSSSSSTSAAQDADGYKTKALITQRLEQLGAHMQPRLDHSVDVLLVPWLDLGEITSERWTAKVHFAIKAGIPVLCAEQFAVIAASGVQAMEDLVRLYALPRREDIGGNTTVETNDGNGTVTTDLLANEKPLLGDFSSTGPRRPSLVVEPPSANLPDDQLMAHELSDEEVIALYTPMWVVLFGMTMAEQQAARRHLSRLHDLQITQQPVLTSTTTHIVVGKAVEAIAPVKGNRDALEQFLTRLHRLPLSRIKTSQWLESLSGLDENGGVNEDEDDDRAPLHRLRVHYDACSLFSSGSSDDARTAPQLLLNGFLAPLAEQHIELIAPKAKHTHASIRTGDIAAEFIEVGDDKSLQQQGHPTGPVKPATGMQPILLVKELADLLRGIWPHRVDELLPHTSVLENASNCNDMMSSLMTVMKSECAGNVVFDGMTFVCLEDDATKSKRAASAEKLDADHGTDEKWSFALHRLAAVRLIIKCCGGTLLRKTESEMRTMLEEGHEWFRSATGQTSLAKRRRTSPLEFVAIVPHAHERSTASAMATSRKATKSGKQPTPPLAGGGSSSLRGKQRQMVVAQKSVVDQLWIPIVTTTWLQAVICNNGGCNKAVGFSSKVKRSCLRGARDDDTLPSLAVQRELHSLEFLRHFPLQVHPLAALITAASLPNLERVLPLAPSPFLTTLRYVKHRRAAASNEDGVTKHLRNVGHGIVVMFICRHLPHPYYITAADKSALQTACASLGGCMEPLQSSWEDGSQTACASLGGCMEPLQSSWEDGSSRVLEMLPLERVTHIVTNDTMKVTTARVPGVDEDAHNEDEEAPHSSRCSPFALFNGDNDDNFVSQREILRCAVLASQQRDDIVVVDLSWVRQSVAIGYFVDEAEFVVGPFNTTAAHLPSVESKSELPMFNPPSSTVGMTRSHTDMDEECADDSKFDALGDVMTNAVSRLEKSIGEANTSVLSIDTPMPLSRKRSRSDVGVVSSAPVKAEPGVSHSSAGVMPETRQPAVNSTRTPAAKIAAVLTVDHSVKDVDDVRRREESPTAAHCVAERKDEQKQSAPAQGAAARIYVLSSVPKLTELQDAVTTRLSQPLVSLPAPGGTGEPPCMGGTGGTSWTHLVWASTSTGADIIVTNEVSQRESVLFAMAAGAWLVTDAFIWDSYREHRLCSIEQYEWGPQMLKDPKKTTLALASNISHWRRLRQECCRGAFGAPCIRQVILIGSTIASTLSSIVRAGGGNADFLMTPDGATDAPYEELAGALARREAASREVMCHRHQQLIVILIRKDATPAYLGQITSIVQLWLAGLRHAKQIRPEEEMIPSSRESCSYPGHQSTDGGDAPLATSSLCVEVHSHDWVSAVLQRRTSSMATRMLSEEL</sequence>
<dbReference type="InterPro" id="IPR036420">
    <property type="entry name" value="BRCT_dom_sf"/>
</dbReference>
<feature type="region of interest" description="Disordered" evidence="1">
    <location>
        <begin position="1444"/>
        <end position="1470"/>
    </location>
</feature>
<gene>
    <name evidence="2" type="ORF">BSAL_40780</name>
</gene>
<evidence type="ECO:0000313" key="2">
    <source>
        <dbReference type="EMBL" id="CUG93105.1"/>
    </source>
</evidence>
<dbReference type="EMBL" id="CYKH01002118">
    <property type="protein sequence ID" value="CUG93105.1"/>
    <property type="molecule type" value="Genomic_DNA"/>
</dbReference>
<feature type="region of interest" description="Disordered" evidence="1">
    <location>
        <begin position="672"/>
        <end position="707"/>
    </location>
</feature>
<organism evidence="2 3">
    <name type="scientific">Bodo saltans</name>
    <name type="common">Flagellated protozoan</name>
    <dbReference type="NCBI Taxonomy" id="75058"/>
    <lineage>
        <taxon>Eukaryota</taxon>
        <taxon>Discoba</taxon>
        <taxon>Euglenozoa</taxon>
        <taxon>Kinetoplastea</taxon>
        <taxon>Metakinetoplastina</taxon>
        <taxon>Eubodonida</taxon>
        <taxon>Bodonidae</taxon>
        <taxon>Bodo</taxon>
    </lineage>
</organism>
<accession>A0A0S4JSC3</accession>
<name>A0A0S4JSC3_BODSA</name>
<keyword evidence="3" id="KW-1185">Reference proteome</keyword>
<protein>
    <recommendedName>
        <fullName evidence="4">BRCT domain-containing protein</fullName>
    </recommendedName>
</protein>
<dbReference type="VEuPathDB" id="TriTrypDB:BSAL_40780"/>
<proteinExistence type="predicted"/>
<dbReference type="Proteomes" id="UP000051952">
    <property type="component" value="Unassembled WGS sequence"/>
</dbReference>
<dbReference type="OrthoDB" id="251770at2759"/>